<proteinExistence type="predicted"/>
<dbReference type="OrthoDB" id="5180322at2"/>
<evidence type="ECO:0000313" key="2">
    <source>
        <dbReference type="Proteomes" id="UP000029839"/>
    </source>
</evidence>
<comment type="caution">
    <text evidence="1">The sequence shown here is derived from an EMBL/GenBank/DDBJ whole genome shotgun (WGS) entry which is preliminary data.</text>
</comment>
<name>A0A0A0BMV8_9CELL</name>
<dbReference type="EMBL" id="AXCY01000109">
    <property type="protein sequence ID" value="KGM09276.1"/>
    <property type="molecule type" value="Genomic_DNA"/>
</dbReference>
<accession>A0A0A0BMV8</accession>
<protein>
    <recommendedName>
        <fullName evidence="3">Nitroreductase</fullName>
    </recommendedName>
</protein>
<dbReference type="Gene3D" id="2.30.110.10">
    <property type="entry name" value="Electron Transport, Fmn-binding Protein, Chain A"/>
    <property type="match status" value="1"/>
</dbReference>
<sequence>MPRLFISGMPFPAKRRWLLNVEADPHVVVHLKQGVVADVPAVARVIEGPAERRPLIEAAARRWGRDDVDRMMAQSPLIELTPVDAGAEGDAIG</sequence>
<organism evidence="1 2">
    <name type="scientific">Cellulomonas carbonis T26</name>
    <dbReference type="NCBI Taxonomy" id="947969"/>
    <lineage>
        <taxon>Bacteria</taxon>
        <taxon>Bacillati</taxon>
        <taxon>Actinomycetota</taxon>
        <taxon>Actinomycetes</taxon>
        <taxon>Micrococcales</taxon>
        <taxon>Cellulomonadaceae</taxon>
        <taxon>Cellulomonas</taxon>
    </lineage>
</organism>
<dbReference type="Proteomes" id="UP000029839">
    <property type="component" value="Unassembled WGS sequence"/>
</dbReference>
<dbReference type="AlphaFoldDB" id="A0A0A0BMV8"/>
<dbReference type="RefSeq" id="WP_043609023.1">
    <property type="nucleotide sequence ID" value="NZ_AXCY01000109.1"/>
</dbReference>
<keyword evidence="2" id="KW-1185">Reference proteome</keyword>
<gene>
    <name evidence="1" type="ORF">N868_03160</name>
</gene>
<evidence type="ECO:0008006" key="3">
    <source>
        <dbReference type="Google" id="ProtNLM"/>
    </source>
</evidence>
<evidence type="ECO:0000313" key="1">
    <source>
        <dbReference type="EMBL" id="KGM09276.1"/>
    </source>
</evidence>
<reference evidence="1 2" key="2">
    <citation type="journal article" date="2015" name="Stand. Genomic Sci.">
        <title>Draft genome sequence of Cellulomonas carbonis T26(T) and comparative analysis of six Cellulomonas genomes.</title>
        <authorList>
            <person name="Zhuang W."/>
            <person name="Zhang S."/>
            <person name="Xia X."/>
            <person name="Wang G."/>
        </authorList>
    </citation>
    <scope>NUCLEOTIDE SEQUENCE [LARGE SCALE GENOMIC DNA]</scope>
    <source>
        <strain evidence="1 2">T26</strain>
    </source>
</reference>
<reference evidence="1 2" key="1">
    <citation type="submission" date="2013-08" db="EMBL/GenBank/DDBJ databases">
        <title>Genome sequencing of Cellulomonas carbonis T26.</title>
        <authorList>
            <person name="Chen F."/>
            <person name="Li Y."/>
            <person name="Wang G."/>
        </authorList>
    </citation>
    <scope>NUCLEOTIDE SEQUENCE [LARGE SCALE GENOMIC DNA]</scope>
    <source>
        <strain evidence="1 2">T26</strain>
    </source>
</reference>
<dbReference type="InterPro" id="IPR012349">
    <property type="entry name" value="Split_barrel_FMN-bd"/>
</dbReference>